<accession>A0A1I0JXL5</accession>
<feature type="region of interest" description="Disordered" evidence="1">
    <location>
        <begin position="1"/>
        <end position="79"/>
    </location>
</feature>
<evidence type="ECO:0000313" key="3">
    <source>
        <dbReference type="Proteomes" id="UP000199320"/>
    </source>
</evidence>
<organism evidence="2 3">
    <name type="scientific">Natrinema hispanicum</name>
    <dbReference type="NCBI Taxonomy" id="392421"/>
    <lineage>
        <taxon>Archaea</taxon>
        <taxon>Methanobacteriati</taxon>
        <taxon>Methanobacteriota</taxon>
        <taxon>Stenosarchaea group</taxon>
        <taxon>Halobacteria</taxon>
        <taxon>Halobacteriales</taxon>
        <taxon>Natrialbaceae</taxon>
        <taxon>Natrinema</taxon>
    </lineage>
</organism>
<dbReference type="OrthoDB" id="214394at2157"/>
<dbReference type="Proteomes" id="UP000199320">
    <property type="component" value="Unassembled WGS sequence"/>
</dbReference>
<feature type="compositionally biased region" description="Basic and acidic residues" evidence="1">
    <location>
        <begin position="1"/>
        <end position="14"/>
    </location>
</feature>
<reference evidence="3" key="1">
    <citation type="submission" date="2016-10" db="EMBL/GenBank/DDBJ databases">
        <authorList>
            <person name="Varghese N."/>
            <person name="Submissions S."/>
        </authorList>
    </citation>
    <scope>NUCLEOTIDE SEQUENCE [LARGE SCALE GENOMIC DNA]</scope>
    <source>
        <strain evidence="3">CDM_6</strain>
    </source>
</reference>
<name>A0A1I0JXL5_9EURY</name>
<sequence>MVFDRFFDRSKSEEVTEDMETEPATQATGDGDSPLDSPPAPQSQLGETYDIDEQKTSSIGGKQAITETAQEGTVAGPFV</sequence>
<dbReference type="RefSeq" id="WP_139246299.1">
    <property type="nucleotide sequence ID" value="NZ_FOIC01000070.1"/>
</dbReference>
<evidence type="ECO:0000313" key="2">
    <source>
        <dbReference type="EMBL" id="SEU14768.1"/>
    </source>
</evidence>
<evidence type="ECO:0000256" key="1">
    <source>
        <dbReference type="SAM" id="MobiDB-lite"/>
    </source>
</evidence>
<keyword evidence="3" id="KW-1185">Reference proteome</keyword>
<dbReference type="STRING" id="392421.SAMN04488694_1703"/>
<gene>
    <name evidence="2" type="ORF">SAMN04488694_1703</name>
</gene>
<feature type="non-terminal residue" evidence="2">
    <location>
        <position position="79"/>
    </location>
</feature>
<protein>
    <submittedName>
        <fullName evidence="2">Uncharacterized protein</fullName>
    </submittedName>
</protein>
<dbReference type="AlphaFoldDB" id="A0A1I0JXL5"/>
<proteinExistence type="predicted"/>
<dbReference type="EMBL" id="FOIC01000070">
    <property type="protein sequence ID" value="SEU14768.1"/>
    <property type="molecule type" value="Genomic_DNA"/>
</dbReference>
<feature type="compositionally biased region" description="Polar residues" evidence="1">
    <location>
        <begin position="56"/>
        <end position="71"/>
    </location>
</feature>